<dbReference type="EMBL" id="BRXW01000087">
    <property type="protein sequence ID" value="GMI05478.1"/>
    <property type="molecule type" value="Genomic_DNA"/>
</dbReference>
<organism evidence="2 3">
    <name type="scientific">Triparma laevis f. longispina</name>
    <dbReference type="NCBI Taxonomy" id="1714387"/>
    <lineage>
        <taxon>Eukaryota</taxon>
        <taxon>Sar</taxon>
        <taxon>Stramenopiles</taxon>
        <taxon>Ochrophyta</taxon>
        <taxon>Bolidophyceae</taxon>
        <taxon>Parmales</taxon>
        <taxon>Triparmaceae</taxon>
        <taxon>Triparma</taxon>
    </lineage>
</organism>
<reference evidence="3" key="1">
    <citation type="journal article" date="2023" name="Commun. Biol.">
        <title>Genome analysis of Parmales, the sister group of diatoms, reveals the evolutionary specialization of diatoms from phago-mixotrophs to photoautotrophs.</title>
        <authorList>
            <person name="Ban H."/>
            <person name="Sato S."/>
            <person name="Yoshikawa S."/>
            <person name="Yamada K."/>
            <person name="Nakamura Y."/>
            <person name="Ichinomiya M."/>
            <person name="Sato N."/>
            <person name="Blanc-Mathieu R."/>
            <person name="Endo H."/>
            <person name="Kuwata A."/>
            <person name="Ogata H."/>
        </authorList>
    </citation>
    <scope>NUCLEOTIDE SEQUENCE [LARGE SCALE GENOMIC DNA]</scope>
    <source>
        <strain evidence="3">NIES 3700</strain>
    </source>
</reference>
<comment type="caution">
    <text evidence="2">The sequence shown here is derived from an EMBL/GenBank/DDBJ whole genome shotgun (WGS) entry which is preliminary data.</text>
</comment>
<name>A0A9W7CB53_9STRA</name>
<accession>A0A9W7CB53</accession>
<keyword evidence="1" id="KW-0812">Transmembrane</keyword>
<evidence type="ECO:0000313" key="2">
    <source>
        <dbReference type="EMBL" id="GMI05478.1"/>
    </source>
</evidence>
<evidence type="ECO:0000256" key="1">
    <source>
        <dbReference type="SAM" id="Phobius"/>
    </source>
</evidence>
<feature type="transmembrane region" description="Helical" evidence="1">
    <location>
        <begin position="12"/>
        <end position="29"/>
    </location>
</feature>
<protein>
    <submittedName>
        <fullName evidence="2">Uncharacterized protein</fullName>
    </submittedName>
</protein>
<proteinExistence type="predicted"/>
<sequence>MMFQDVTVEKILMIVVLIYFSINALMQPLKPNKRLVRTRRLAWECYGELMAHNLLFKGEEKDLEIDLESRIDPSLQYKQIVNSAKHLLNIVQTSREGIKVPDGVEFSEVLIKKILPISFSAVVVILRPHFTKLADNTNE</sequence>
<keyword evidence="1" id="KW-1133">Transmembrane helix</keyword>
<keyword evidence="1" id="KW-0472">Membrane</keyword>
<keyword evidence="3" id="KW-1185">Reference proteome</keyword>
<dbReference type="Proteomes" id="UP001165122">
    <property type="component" value="Unassembled WGS sequence"/>
</dbReference>
<dbReference type="OrthoDB" id="10563338at2759"/>
<gene>
    <name evidence="2" type="ORF">TrLO_g3093</name>
</gene>
<evidence type="ECO:0000313" key="3">
    <source>
        <dbReference type="Proteomes" id="UP001165122"/>
    </source>
</evidence>
<dbReference type="AlphaFoldDB" id="A0A9W7CB53"/>